<gene>
    <name evidence="8" type="ORF">J5A58_06765</name>
</gene>
<feature type="transmembrane region" description="Helical" evidence="6">
    <location>
        <begin position="784"/>
        <end position="803"/>
    </location>
</feature>
<keyword evidence="3 6" id="KW-0812">Transmembrane</keyword>
<evidence type="ECO:0000256" key="6">
    <source>
        <dbReference type="SAM" id="Phobius"/>
    </source>
</evidence>
<keyword evidence="4 6" id="KW-1133">Transmembrane helix</keyword>
<proteinExistence type="predicted"/>
<feature type="transmembrane region" description="Helical" evidence="6">
    <location>
        <begin position="823"/>
        <end position="848"/>
    </location>
</feature>
<dbReference type="CDD" id="cd07989">
    <property type="entry name" value="LPLAT_AGPAT-like"/>
    <property type="match status" value="1"/>
</dbReference>
<feature type="transmembrane region" description="Helical" evidence="6">
    <location>
        <begin position="298"/>
        <end position="318"/>
    </location>
</feature>
<keyword evidence="9" id="KW-1185">Reference proteome</keyword>
<evidence type="ECO:0000256" key="2">
    <source>
        <dbReference type="ARBA" id="ARBA00022475"/>
    </source>
</evidence>
<dbReference type="PANTHER" id="PTHR33406:SF13">
    <property type="entry name" value="MEMBRANE PROTEIN YDFJ"/>
    <property type="match status" value="1"/>
</dbReference>
<dbReference type="SUPFAM" id="SSF82866">
    <property type="entry name" value="Multidrug efflux transporter AcrB transmembrane domain"/>
    <property type="match status" value="2"/>
</dbReference>
<evidence type="ECO:0000313" key="9">
    <source>
        <dbReference type="Proteomes" id="UP000682195"/>
    </source>
</evidence>
<feature type="transmembrane region" description="Helical" evidence="6">
    <location>
        <begin position="753"/>
        <end position="772"/>
    </location>
</feature>
<evidence type="ECO:0000256" key="3">
    <source>
        <dbReference type="ARBA" id="ARBA00022692"/>
    </source>
</evidence>
<feature type="transmembrane region" description="Helical" evidence="6">
    <location>
        <begin position="436"/>
        <end position="454"/>
    </location>
</feature>
<dbReference type="Pfam" id="PF01553">
    <property type="entry name" value="Acyltransferase"/>
    <property type="match status" value="1"/>
</dbReference>
<evidence type="ECO:0000259" key="7">
    <source>
        <dbReference type="SMART" id="SM00563"/>
    </source>
</evidence>
<feature type="transmembrane region" description="Helical" evidence="6">
    <location>
        <begin position="17"/>
        <end position="39"/>
    </location>
</feature>
<feature type="domain" description="Phospholipid/glycerol acyltransferase" evidence="7">
    <location>
        <begin position="895"/>
        <end position="1004"/>
    </location>
</feature>
<sequence length="1174" mass="133795">MTEPILRLYDYMKAHKLVAVLSFMIVTLLLVVSVLRLGYKEDIADFLPVDSNHHNALKVYQDISGANKIFAVFQYRDTTKTDPDAMVGCIDSFVDEVQRADTAKKIPYIMSQIDLEKMSKVTSFVYQNIPYFLTKKDYVRMEKALQQPDYVAKQLQKEKQLLMFPAGDILSENIQRDPLNLFTPIVQLLQRTDTDLKYELYAGHIFSPDMQKAIVMIDSPYGASETENNTKLIEILQTCGSKAVANSKNIDVHIIGGPVIAVGNASQIKSDSILSVIIAVVLIMALLLFTLRSVRNILLIILSIGWGWLFAMGGLALFHNSVSIIVIGISSVILGIAVNYPLHFIAHLSHTPKRKKALREIVAPLLVGNVTTVGAFLSLVPLQSVALRDLGLFSSFLLIGTILFVLVYLPHITKETKEVKHTFLDKVSDISLENKPVFVGVVIVLTIVFGYFSFQTKFDANMSNINYMTDDQKADMAYFQKMMTENGDYQKVYAVTTDSTMDGALDKSQRIQPMLDRLVKEKLVHDYSSCSQFLVSTSEQKHRLRRWNNFVRKNREKLTTTLRSAMQREGFAADSFDEYYNLLSRNYQPQTASYFNDLTRSLFAGNISVDSVGKQYNVVNILSVNNKNIQKVKESLSEKDGFSFDIQSMNSAIANHLSNDFNYIGLACGLIVFFFLWLSFGNLELALLSFIPMAVSWIWILGIMALFGMEFNIVNIILATFIFGQGDDYTIFMTEGSMYEYTYRRRMLASYKHSIIISALIMFIGIGTLIVARHPALHSLAEVTIAGMFSVVLMAYIFPPLIFNFLVKSGDKYRVRPLSIKNLVVMGLCAIVFFIQLFTVYVLGFILLELLPFSERKRAWLRRYQQCLFLFDLRHIPYVKFRIEGLTENTLASSSIIVSNHQSMLDAAVFMAMSPKTILISNEKVSCNPVIRHIYKWNDFITLAGKDLIDDKLMKKYIERGYSFVIFPEGKRNDNSSICRFHKGAFLLAERYQLDILPVIIHGLNVVLPRNSFQVFPGNITIKVYKRISVEGQQSYNELTSLVYDFYKREYKALTRELETAAYYVSLVKDRYRYKGVDSYRNVCKNLKHNDNYAKWIDTEDVHPVVIVKNSGYGEFALLYALVHRSTQVFVFEQDENTASMLTYCAKDIVDNLEVIDNMDIDKEKYPEAKVFSL</sequence>
<evidence type="ECO:0000256" key="1">
    <source>
        <dbReference type="ARBA" id="ARBA00004651"/>
    </source>
</evidence>
<reference evidence="8 9" key="1">
    <citation type="submission" date="2021-03" db="EMBL/GenBank/DDBJ databases">
        <title>Human Oral Microbial Genomes.</title>
        <authorList>
            <person name="Johnston C.D."/>
            <person name="Chen T."/>
            <person name="Dewhirst F.E."/>
        </authorList>
    </citation>
    <scope>NUCLEOTIDE SEQUENCE [LARGE SCALE GENOMIC DNA]</scope>
    <source>
        <strain evidence="8 9">F0054</strain>
    </source>
</reference>
<feature type="transmembrane region" description="Helical" evidence="6">
    <location>
        <begin position="361"/>
        <end position="380"/>
    </location>
</feature>
<dbReference type="PANTHER" id="PTHR33406">
    <property type="entry name" value="MEMBRANE PROTEIN MJ1562-RELATED"/>
    <property type="match status" value="1"/>
</dbReference>
<evidence type="ECO:0000256" key="5">
    <source>
        <dbReference type="ARBA" id="ARBA00023136"/>
    </source>
</evidence>
<organism evidence="8 9">
    <name type="scientific">Prevotella melaninogenica</name>
    <dbReference type="NCBI Taxonomy" id="28132"/>
    <lineage>
        <taxon>Bacteria</taxon>
        <taxon>Pseudomonadati</taxon>
        <taxon>Bacteroidota</taxon>
        <taxon>Bacteroidia</taxon>
        <taxon>Bacteroidales</taxon>
        <taxon>Prevotellaceae</taxon>
        <taxon>Prevotella</taxon>
    </lineage>
</organism>
<evidence type="ECO:0000256" key="4">
    <source>
        <dbReference type="ARBA" id="ARBA00022989"/>
    </source>
</evidence>
<dbReference type="InterPro" id="IPR050545">
    <property type="entry name" value="Mycobact_MmpL"/>
</dbReference>
<keyword evidence="5 6" id="KW-0472">Membrane</keyword>
<feature type="transmembrane region" description="Helical" evidence="6">
    <location>
        <begin position="392"/>
        <end position="410"/>
    </location>
</feature>
<dbReference type="Proteomes" id="UP000682195">
    <property type="component" value="Chromosome 1"/>
</dbReference>
<keyword evidence="2" id="KW-1003">Cell membrane</keyword>
<feature type="transmembrane region" description="Helical" evidence="6">
    <location>
        <begin position="685"/>
        <end position="707"/>
    </location>
</feature>
<feature type="transmembrane region" description="Helical" evidence="6">
    <location>
        <begin position="273"/>
        <end position="291"/>
    </location>
</feature>
<name>A0ABX7XNI2_9BACT</name>
<dbReference type="SUPFAM" id="SSF69593">
    <property type="entry name" value="Glycerol-3-phosphate (1)-acyltransferase"/>
    <property type="match status" value="1"/>
</dbReference>
<evidence type="ECO:0000313" key="8">
    <source>
        <dbReference type="EMBL" id="QUB75223.1"/>
    </source>
</evidence>
<dbReference type="Gene3D" id="1.20.1640.10">
    <property type="entry name" value="Multidrug efflux transporter AcrB transmembrane domain"/>
    <property type="match status" value="2"/>
</dbReference>
<accession>A0ABX7XNI2</accession>
<dbReference type="InterPro" id="IPR004869">
    <property type="entry name" value="MMPL_dom"/>
</dbReference>
<feature type="transmembrane region" description="Helical" evidence="6">
    <location>
        <begin position="324"/>
        <end position="349"/>
    </location>
</feature>
<feature type="transmembrane region" description="Helical" evidence="6">
    <location>
        <begin position="661"/>
        <end position="678"/>
    </location>
</feature>
<dbReference type="Pfam" id="PF03176">
    <property type="entry name" value="MMPL"/>
    <property type="match status" value="2"/>
</dbReference>
<dbReference type="SMART" id="SM00563">
    <property type="entry name" value="PlsC"/>
    <property type="match status" value="1"/>
</dbReference>
<dbReference type="EMBL" id="CP072361">
    <property type="protein sequence ID" value="QUB75223.1"/>
    <property type="molecule type" value="Genomic_DNA"/>
</dbReference>
<protein>
    <submittedName>
        <fullName evidence="8">MMPL family transporter</fullName>
    </submittedName>
</protein>
<comment type="subcellular location">
    <subcellularLocation>
        <location evidence="1">Cell membrane</location>
        <topology evidence="1">Multi-pass membrane protein</topology>
    </subcellularLocation>
</comment>
<dbReference type="InterPro" id="IPR002123">
    <property type="entry name" value="Plipid/glycerol_acylTrfase"/>
</dbReference>